<accession>A0AB94IJ56</accession>
<feature type="transmembrane region" description="Helical" evidence="1">
    <location>
        <begin position="366"/>
        <end position="392"/>
    </location>
</feature>
<dbReference type="InterPro" id="IPR021359">
    <property type="entry name" value="DUF2812"/>
</dbReference>
<organism evidence="2 3">
    <name type="scientific">Neobacillus vireti LMG 21834</name>
    <dbReference type="NCBI Taxonomy" id="1131730"/>
    <lineage>
        <taxon>Bacteria</taxon>
        <taxon>Bacillati</taxon>
        <taxon>Bacillota</taxon>
        <taxon>Bacilli</taxon>
        <taxon>Bacillales</taxon>
        <taxon>Bacillaceae</taxon>
        <taxon>Neobacillus</taxon>
    </lineage>
</organism>
<feature type="transmembrane region" description="Helical" evidence="1">
    <location>
        <begin position="331"/>
        <end position="354"/>
    </location>
</feature>
<keyword evidence="1" id="KW-0812">Transmembrane</keyword>
<sequence length="398" mass="46542">MIKKVLRPFWSYDVQKTEKWLIAMAEQGYFLVKINRVTRSFFFQQGEPKKLTYRIGFDKMQGESLSRGLLAEGWTKVLRAGHWFVTSNEKPMEQIKTSSIREGIIKHNRIIMYIFGGIVGYFSIAAMLFLSIFGMIFFASDSQVEVVESPYWIFTYLYFGAVIAILVLALYSVIKIHTTNKNLIKENSRDDLHFGMQPEGTLSKAEEKQLKCSGKLIAKRKLGWMYAPDKLEQWLEEMEEQGYNLYRVSKTGTVFHFFIGRPRKVCYCADYQNIADESYFDIHREAGWKSVFKSFGSLQKWSIWVREYSEGKERPQIYSDKSNQLKHARKIAIAYSCLFLPLIIAHLLNLGIGFDLFIHNTVDKMRILTLIIMVIVILSFGSFTIRTWLYYFRLKKTI</sequence>
<dbReference type="RefSeq" id="WP_024030024.1">
    <property type="nucleotide sequence ID" value="NZ_ALAN01000105.1"/>
</dbReference>
<feature type="transmembrane region" description="Helical" evidence="1">
    <location>
        <begin position="110"/>
        <end position="139"/>
    </location>
</feature>
<dbReference type="EMBL" id="ALAN01000105">
    <property type="protein sequence ID" value="ETI67089.1"/>
    <property type="molecule type" value="Genomic_DNA"/>
</dbReference>
<dbReference type="AlphaFoldDB" id="A0AB94IJ56"/>
<comment type="caution">
    <text evidence="2">The sequence shown here is derived from an EMBL/GenBank/DDBJ whole genome shotgun (WGS) entry which is preliminary data.</text>
</comment>
<evidence type="ECO:0000313" key="3">
    <source>
        <dbReference type="Proteomes" id="UP000018877"/>
    </source>
</evidence>
<gene>
    <name evidence="2" type="ORF">BAVI_19279</name>
</gene>
<evidence type="ECO:0008006" key="4">
    <source>
        <dbReference type="Google" id="ProtNLM"/>
    </source>
</evidence>
<protein>
    <recommendedName>
        <fullName evidence="4">DUF2812 domain-containing protein</fullName>
    </recommendedName>
</protein>
<keyword evidence="1" id="KW-0472">Membrane</keyword>
<keyword evidence="1" id="KW-1133">Transmembrane helix</keyword>
<name>A0AB94IJ56_9BACI</name>
<feature type="transmembrane region" description="Helical" evidence="1">
    <location>
        <begin position="151"/>
        <end position="174"/>
    </location>
</feature>
<reference evidence="2 3" key="1">
    <citation type="journal article" date="2014" name="Environ. Microbiol.">
        <title>The nitrate-ammonifying and nosZ-carrying bacterium Bacillus vireti is a potent source and sink for nitric and nitrous oxide under high nitrate conditions.</title>
        <authorList>
            <person name="Mania D."/>
            <person name="Heylen K."/>
            <person name="van Spanning R.J."/>
            <person name="Frostegard A."/>
        </authorList>
    </citation>
    <scope>NUCLEOTIDE SEQUENCE [LARGE SCALE GENOMIC DNA]</scope>
    <source>
        <strain evidence="2 3">LMG 21834</strain>
    </source>
</reference>
<dbReference type="Pfam" id="PF11193">
    <property type="entry name" value="DUF2812"/>
    <property type="match status" value="2"/>
</dbReference>
<proteinExistence type="predicted"/>
<evidence type="ECO:0000313" key="2">
    <source>
        <dbReference type="EMBL" id="ETI67089.1"/>
    </source>
</evidence>
<keyword evidence="3" id="KW-1185">Reference proteome</keyword>
<evidence type="ECO:0000256" key="1">
    <source>
        <dbReference type="SAM" id="Phobius"/>
    </source>
</evidence>
<dbReference type="Proteomes" id="UP000018877">
    <property type="component" value="Unassembled WGS sequence"/>
</dbReference>